<dbReference type="AlphaFoldDB" id="A0A8J4V9L5"/>
<dbReference type="OrthoDB" id="1920785at2759"/>
<dbReference type="EMBL" id="JRKL02009050">
    <property type="protein sequence ID" value="KAF3946525.1"/>
    <property type="molecule type" value="Genomic_DNA"/>
</dbReference>
<dbReference type="Pfam" id="PF07279">
    <property type="entry name" value="DUF1442"/>
    <property type="match status" value="1"/>
</dbReference>
<dbReference type="Proteomes" id="UP000737018">
    <property type="component" value="Unassembled WGS sequence"/>
</dbReference>
<dbReference type="InterPro" id="IPR009902">
    <property type="entry name" value="DUF1442"/>
</dbReference>
<dbReference type="Gene3D" id="3.40.50.150">
    <property type="entry name" value="Vaccinia Virus protein VP39"/>
    <property type="match status" value="1"/>
</dbReference>
<keyword evidence="3" id="KW-1185">Reference proteome</keyword>
<dbReference type="EMBL" id="JRKL02009529">
    <property type="protein sequence ID" value="KAF3946304.1"/>
    <property type="molecule type" value="Genomic_DNA"/>
</dbReference>
<evidence type="ECO:0000313" key="2">
    <source>
        <dbReference type="EMBL" id="KAF3946525.1"/>
    </source>
</evidence>
<gene>
    <name evidence="2" type="ORF">CMV_027217</name>
    <name evidence="1" type="ORF">CMV_027418</name>
</gene>
<reference evidence="2" key="1">
    <citation type="submission" date="2020-03" db="EMBL/GenBank/DDBJ databases">
        <title>Castanea mollissima Vanexum genome sequencing.</title>
        <authorList>
            <person name="Staton M."/>
        </authorList>
    </citation>
    <scope>NUCLEOTIDE SEQUENCE</scope>
    <source>
        <tissue evidence="2">Leaf</tissue>
    </source>
</reference>
<organism evidence="2 3">
    <name type="scientific">Castanea mollissima</name>
    <name type="common">Chinese chestnut</name>
    <dbReference type="NCBI Taxonomy" id="60419"/>
    <lineage>
        <taxon>Eukaryota</taxon>
        <taxon>Viridiplantae</taxon>
        <taxon>Streptophyta</taxon>
        <taxon>Embryophyta</taxon>
        <taxon>Tracheophyta</taxon>
        <taxon>Spermatophyta</taxon>
        <taxon>Magnoliopsida</taxon>
        <taxon>eudicotyledons</taxon>
        <taxon>Gunneridae</taxon>
        <taxon>Pentapetalae</taxon>
        <taxon>rosids</taxon>
        <taxon>fabids</taxon>
        <taxon>Fagales</taxon>
        <taxon>Fagaceae</taxon>
        <taxon>Castanea</taxon>
    </lineage>
</organism>
<comment type="caution">
    <text evidence="2">The sequence shown here is derived from an EMBL/GenBank/DDBJ whole genome shotgun (WGS) entry which is preliminary data.</text>
</comment>
<evidence type="ECO:0000313" key="1">
    <source>
        <dbReference type="EMBL" id="KAF3946304.1"/>
    </source>
</evidence>
<proteinExistence type="predicted"/>
<protein>
    <submittedName>
        <fullName evidence="2">Uncharacterized protein</fullName>
    </submittedName>
</protein>
<dbReference type="InterPro" id="IPR029063">
    <property type="entry name" value="SAM-dependent_MTases_sf"/>
</dbReference>
<dbReference type="PANTHER" id="PTHR33593">
    <property type="entry name" value="DUF1442 FAMILY PROTEIN"/>
    <property type="match status" value="1"/>
</dbReference>
<dbReference type="SUPFAM" id="SSF53335">
    <property type="entry name" value="S-adenosyl-L-methionine-dependent methyltransferases"/>
    <property type="match status" value="1"/>
</dbReference>
<dbReference type="PANTHER" id="PTHR33593:SF17">
    <property type="entry name" value="DUF1442 FAMILY PROTEIN"/>
    <property type="match status" value="1"/>
</dbReference>
<evidence type="ECO:0000313" key="3">
    <source>
        <dbReference type="Proteomes" id="UP000737018"/>
    </source>
</evidence>
<sequence length="215" mass="23300">MSCWSADYATKAYLRTLKMGTRGKEPDVAEFISALAAGNNAKLMVLVCASIAGSTTLALVAAAHQTGGHVVCILSKLDELHASKNALGSYANRVEFVIGDACTLLLDDYKEADFVLIDCDVSDHKGVFLAAQKSSKHEKKALIVGYNALHKGSYWWSELKTHFLPIGEGLLVTRMVANGNGGQKRSRWVVAVDKCTGEENVFRITNSPPRKQIEA</sequence>
<name>A0A8J4V9L5_9ROSI</name>
<accession>A0A8J4V9L5</accession>